<dbReference type="Proteomes" id="UP000253472">
    <property type="component" value="Unassembled WGS sequence"/>
</dbReference>
<feature type="domain" description="Pre-mRNA-splicing factor Syf1/CRNKL1-like C-terminal HAT-repeats" evidence="10">
    <location>
        <begin position="386"/>
        <end position="488"/>
    </location>
</feature>
<dbReference type="OrthoDB" id="10067343at2759"/>
<dbReference type="PANTHER" id="PTHR11246:SF5">
    <property type="entry name" value="PRE-MRNA-SPLICING FACTOR SYF1"/>
    <property type="match status" value="1"/>
</dbReference>
<dbReference type="Pfam" id="PF23233">
    <property type="entry name" value="HAT_Syf1_CNRKL1_N"/>
    <property type="match status" value="1"/>
</dbReference>
<reference evidence="12 13" key="1">
    <citation type="submission" date="2018-06" db="EMBL/GenBank/DDBJ databases">
        <title>Whole genome sequencing of Candida tropicalis (genome annotated by CSBL at Korea University).</title>
        <authorList>
            <person name="Ahn J."/>
        </authorList>
    </citation>
    <scope>NUCLEOTIDE SEQUENCE [LARGE SCALE GENOMIC DNA]</scope>
    <source>
        <strain evidence="12 13">ATCC 20962</strain>
    </source>
</reference>
<dbReference type="GO" id="GO:0000398">
    <property type="term" value="P:mRNA splicing, via spliceosome"/>
    <property type="evidence" value="ECO:0007669"/>
    <property type="project" value="InterPro"/>
</dbReference>
<protein>
    <recommendedName>
        <fullName evidence="8">Pre-mRNA-splicing factor SYF1</fullName>
    </recommendedName>
</protein>
<keyword evidence="7" id="KW-0539">Nucleus</keyword>
<sequence length="490" mass="57510">MIMGYELDKLISKEDESYEESISKDPHDSLTWLSYYKFKVNSLFDTKLCILYRAVHAAPKSKELWGYLIELVLEASAHPDSVIKVFEKSLVHLPKDKSIWMQYLQYLLEQQPHSITKIRRTFNECLRNLPIADHKDIWPMYLEFADHVGGPTGVKTYLKYMEYLDPSVVKGETSGGMNLTEVIEKLREFGDVKEVTKLYKKIIDHPNDYLNLPSSIVQNLFEYIDLLIETPPRDDVFEGVIARAIIDYPDQLGRLYIKLTDFFKKQNNIEKVRHYYNKGISECVTLQDFVLIYDSYLEFEEGQLVKLTEKDPEAEILPAYMDEFESLIDGRRMLINDTLLRQNINNLDAWFARFELVKGDLNKLIKTLTEAIQSINPLKVTTVKDHKLSEIWGRYIEIYASRQDYKTANLIYSKAVLSQYEHPDELADLYINWCEMLLGCDEFPETQPVEILKEVLEKHYDETNRSVQNKLIKSKKLQEFYNDLVESFKM</sequence>
<evidence type="ECO:0000313" key="12">
    <source>
        <dbReference type="EMBL" id="RCK55729.1"/>
    </source>
</evidence>
<dbReference type="InterPro" id="IPR003107">
    <property type="entry name" value="HAT"/>
</dbReference>
<dbReference type="InterPro" id="IPR045075">
    <property type="entry name" value="Syf1-like"/>
</dbReference>
<keyword evidence="5" id="KW-0677">Repeat</keyword>
<evidence type="ECO:0000256" key="8">
    <source>
        <dbReference type="ARBA" id="ARBA00039472"/>
    </source>
</evidence>
<dbReference type="AlphaFoldDB" id="A0A367XQQ9"/>
<name>A0A367XQQ9_9ASCO</name>
<dbReference type="SUPFAM" id="SSF48452">
    <property type="entry name" value="TPR-like"/>
    <property type="match status" value="1"/>
</dbReference>
<evidence type="ECO:0000313" key="13">
    <source>
        <dbReference type="Proteomes" id="UP000253472"/>
    </source>
</evidence>
<evidence type="ECO:0000256" key="6">
    <source>
        <dbReference type="ARBA" id="ARBA00023187"/>
    </source>
</evidence>
<dbReference type="PANTHER" id="PTHR11246">
    <property type="entry name" value="PRE-MRNA SPLICING FACTOR"/>
    <property type="match status" value="1"/>
</dbReference>
<dbReference type="GO" id="GO:0005681">
    <property type="term" value="C:spliceosomal complex"/>
    <property type="evidence" value="ECO:0007669"/>
    <property type="project" value="UniProtKB-KW"/>
</dbReference>
<keyword evidence="6" id="KW-0508">mRNA splicing</keyword>
<dbReference type="Gene3D" id="1.25.40.10">
    <property type="entry name" value="Tetratricopeptide repeat domain"/>
    <property type="match status" value="3"/>
</dbReference>
<feature type="domain" description="Pre-mRNA-splicing factor SYF1 central HAT repeats" evidence="9">
    <location>
        <begin position="181"/>
        <end position="375"/>
    </location>
</feature>
<evidence type="ECO:0000259" key="9">
    <source>
        <dbReference type="Pfam" id="PF23220"/>
    </source>
</evidence>
<evidence type="ECO:0000256" key="1">
    <source>
        <dbReference type="ARBA" id="ARBA00004123"/>
    </source>
</evidence>
<keyword evidence="3" id="KW-0507">mRNA processing</keyword>
<proteinExistence type="inferred from homology"/>
<feature type="domain" description="Pre-mRNA-splicing factor Syf1-like N-terminal HAT-repeats" evidence="11">
    <location>
        <begin position="14"/>
        <end position="162"/>
    </location>
</feature>
<evidence type="ECO:0000259" key="10">
    <source>
        <dbReference type="Pfam" id="PF23231"/>
    </source>
</evidence>
<dbReference type="Pfam" id="PF23231">
    <property type="entry name" value="HAT_Syf1_CNRKL1_C"/>
    <property type="match status" value="1"/>
</dbReference>
<evidence type="ECO:0000259" key="11">
    <source>
        <dbReference type="Pfam" id="PF23233"/>
    </source>
</evidence>
<evidence type="ECO:0000256" key="3">
    <source>
        <dbReference type="ARBA" id="ARBA00022664"/>
    </source>
</evidence>
<organism evidence="12 13">
    <name type="scientific">Candida viswanathii</name>
    <dbReference type="NCBI Taxonomy" id="5486"/>
    <lineage>
        <taxon>Eukaryota</taxon>
        <taxon>Fungi</taxon>
        <taxon>Dikarya</taxon>
        <taxon>Ascomycota</taxon>
        <taxon>Saccharomycotina</taxon>
        <taxon>Pichiomycetes</taxon>
        <taxon>Debaryomycetaceae</taxon>
        <taxon>Candida/Lodderomyces clade</taxon>
        <taxon>Candida</taxon>
    </lineage>
</organism>
<dbReference type="InterPro" id="IPR055430">
    <property type="entry name" value="HAT_Syf1_CNRKL1_C"/>
</dbReference>
<gene>
    <name evidence="12" type="primary">SYF1</name>
    <name evidence="12" type="ORF">Cantr_05952</name>
</gene>
<dbReference type="SMART" id="SM00386">
    <property type="entry name" value="HAT"/>
    <property type="match status" value="6"/>
</dbReference>
<dbReference type="InterPro" id="IPR011990">
    <property type="entry name" value="TPR-like_helical_dom_sf"/>
</dbReference>
<dbReference type="InterPro" id="IPR056350">
    <property type="entry name" value="HAT_Syf1_central"/>
</dbReference>
<dbReference type="InterPro" id="IPR055433">
    <property type="entry name" value="HAT_Syf1-like_N"/>
</dbReference>
<keyword evidence="13" id="KW-1185">Reference proteome</keyword>
<dbReference type="Pfam" id="PF23220">
    <property type="entry name" value="HAT_Syf1_M"/>
    <property type="match status" value="1"/>
</dbReference>
<keyword evidence="4" id="KW-0747">Spliceosome</keyword>
<comment type="subcellular location">
    <subcellularLocation>
        <location evidence="1">Nucleus</location>
    </subcellularLocation>
</comment>
<evidence type="ECO:0000256" key="4">
    <source>
        <dbReference type="ARBA" id="ARBA00022728"/>
    </source>
</evidence>
<accession>A0A367XQQ9</accession>
<evidence type="ECO:0000256" key="2">
    <source>
        <dbReference type="ARBA" id="ARBA00008644"/>
    </source>
</evidence>
<comment type="similarity">
    <text evidence="2">Belongs to the crooked-neck family.</text>
</comment>
<comment type="caution">
    <text evidence="12">The sequence shown here is derived from an EMBL/GenBank/DDBJ whole genome shotgun (WGS) entry which is preliminary data.</text>
</comment>
<dbReference type="STRING" id="5486.A0A367XQQ9"/>
<dbReference type="EMBL" id="QLNQ01000029">
    <property type="protein sequence ID" value="RCK55729.1"/>
    <property type="molecule type" value="Genomic_DNA"/>
</dbReference>
<evidence type="ECO:0000256" key="5">
    <source>
        <dbReference type="ARBA" id="ARBA00022737"/>
    </source>
</evidence>
<evidence type="ECO:0000256" key="7">
    <source>
        <dbReference type="ARBA" id="ARBA00023242"/>
    </source>
</evidence>